<reference evidence="1" key="1">
    <citation type="submission" date="2022-04" db="EMBL/GenBank/DDBJ databases">
        <title>Jade perch genome.</title>
        <authorList>
            <person name="Chao B."/>
        </authorList>
    </citation>
    <scope>NUCLEOTIDE SEQUENCE</scope>
    <source>
        <strain evidence="1">CB-2022</strain>
    </source>
</reference>
<comment type="caution">
    <text evidence="1">The sequence shown here is derived from an EMBL/GenBank/DDBJ whole genome shotgun (WGS) entry which is preliminary data.</text>
</comment>
<keyword evidence="2" id="KW-1185">Reference proteome</keyword>
<evidence type="ECO:0000313" key="2">
    <source>
        <dbReference type="Proteomes" id="UP000831701"/>
    </source>
</evidence>
<name>A0ACB8VG27_9TELE</name>
<gene>
    <name evidence="1" type="ORF">L3Q82_019061</name>
</gene>
<dbReference type="EMBL" id="CM041552">
    <property type="protein sequence ID" value="KAI3354551.1"/>
    <property type="molecule type" value="Genomic_DNA"/>
</dbReference>
<accession>A0ACB8VG27</accession>
<protein>
    <submittedName>
        <fullName evidence="1">Uncharacterized protein</fullName>
    </submittedName>
</protein>
<sequence>MAVVQALFLLGSLFLCGCVEAQSTAEILKEAALKWQGPVTCDKWDCNCTFKRQRGCCCAADEMYQMEEDTFMRIKYLWHHISTLNSRVQALTAGVKVAFKATMDSNIAIVITGSTERCFGPFNTNVPIPYSIMSLNDGMGYNPSLGVFTAPCPGVYSFSFTTYSSMEKDGRLYHKVQLVKNGQPAVSVWEDNREDFEDSATQVIVLEMQKGDQVYMELMSGRRLCKQLQSNIFTGYILYPYIDQ</sequence>
<evidence type="ECO:0000313" key="1">
    <source>
        <dbReference type="EMBL" id="KAI3354551.1"/>
    </source>
</evidence>
<organism evidence="1 2">
    <name type="scientific">Scortum barcoo</name>
    <name type="common">barcoo grunter</name>
    <dbReference type="NCBI Taxonomy" id="214431"/>
    <lineage>
        <taxon>Eukaryota</taxon>
        <taxon>Metazoa</taxon>
        <taxon>Chordata</taxon>
        <taxon>Craniata</taxon>
        <taxon>Vertebrata</taxon>
        <taxon>Euteleostomi</taxon>
        <taxon>Actinopterygii</taxon>
        <taxon>Neopterygii</taxon>
        <taxon>Teleostei</taxon>
        <taxon>Neoteleostei</taxon>
        <taxon>Acanthomorphata</taxon>
        <taxon>Eupercaria</taxon>
        <taxon>Centrarchiformes</taxon>
        <taxon>Terapontoidei</taxon>
        <taxon>Terapontidae</taxon>
        <taxon>Scortum</taxon>
    </lineage>
</organism>
<dbReference type="Proteomes" id="UP000831701">
    <property type="component" value="Chromosome 22"/>
</dbReference>
<proteinExistence type="predicted"/>